<dbReference type="EMBL" id="JBHTCF010000006">
    <property type="protein sequence ID" value="MFC7305852.1"/>
    <property type="molecule type" value="Genomic_DNA"/>
</dbReference>
<keyword evidence="4" id="KW-1185">Reference proteome</keyword>
<keyword evidence="2" id="KW-0732">Signal</keyword>
<evidence type="ECO:0000313" key="4">
    <source>
        <dbReference type="Proteomes" id="UP001596523"/>
    </source>
</evidence>
<organism evidence="3 4">
    <name type="scientific">Streptomyces monticola</name>
    <dbReference type="NCBI Taxonomy" id="2666263"/>
    <lineage>
        <taxon>Bacteria</taxon>
        <taxon>Bacillati</taxon>
        <taxon>Actinomycetota</taxon>
        <taxon>Actinomycetes</taxon>
        <taxon>Kitasatosporales</taxon>
        <taxon>Streptomycetaceae</taxon>
        <taxon>Streptomyces</taxon>
    </lineage>
</organism>
<dbReference type="Proteomes" id="UP001596523">
    <property type="component" value="Unassembled WGS sequence"/>
</dbReference>
<dbReference type="SUPFAM" id="SSF49899">
    <property type="entry name" value="Concanavalin A-like lectins/glucanases"/>
    <property type="match status" value="1"/>
</dbReference>
<dbReference type="InterPro" id="IPR013320">
    <property type="entry name" value="ConA-like_dom_sf"/>
</dbReference>
<accession>A0ABW2JJF8</accession>
<dbReference type="Gene3D" id="2.60.120.200">
    <property type="match status" value="1"/>
</dbReference>
<evidence type="ECO:0000313" key="3">
    <source>
        <dbReference type="EMBL" id="MFC7305852.1"/>
    </source>
</evidence>
<evidence type="ECO:0008006" key="5">
    <source>
        <dbReference type="Google" id="ProtNLM"/>
    </source>
</evidence>
<protein>
    <recommendedName>
        <fullName evidence="5">Cell wall anchor protein</fullName>
    </recommendedName>
</protein>
<feature type="region of interest" description="Disordered" evidence="1">
    <location>
        <begin position="551"/>
        <end position="572"/>
    </location>
</feature>
<reference evidence="4" key="1">
    <citation type="journal article" date="2019" name="Int. J. Syst. Evol. Microbiol.">
        <title>The Global Catalogue of Microorganisms (GCM) 10K type strain sequencing project: providing services to taxonomists for standard genome sequencing and annotation.</title>
        <authorList>
            <consortium name="The Broad Institute Genomics Platform"/>
            <consortium name="The Broad Institute Genome Sequencing Center for Infectious Disease"/>
            <person name="Wu L."/>
            <person name="Ma J."/>
        </authorList>
    </citation>
    <scope>NUCLEOTIDE SEQUENCE [LARGE SCALE GENOMIC DNA]</scope>
    <source>
        <strain evidence="4">SYNS20</strain>
    </source>
</reference>
<evidence type="ECO:0000256" key="2">
    <source>
        <dbReference type="SAM" id="SignalP"/>
    </source>
</evidence>
<feature type="region of interest" description="Disordered" evidence="1">
    <location>
        <begin position="336"/>
        <end position="370"/>
    </location>
</feature>
<evidence type="ECO:0000256" key="1">
    <source>
        <dbReference type="SAM" id="MobiDB-lite"/>
    </source>
</evidence>
<proteinExistence type="predicted"/>
<sequence>MTDIGYRRGRRAGSMRARLTAPLGLATVVALGLSLAAPQQAAADEIAAESFTGATVDGDKWYGGAYVEKDPTGFACLTAATGETGPMKKCREPVGDPAGKGALRLTNSDKQQNGYAISKRPLPARAGMKFSMDFAMYKPNDDAGLADGISLMLLDGSKPMPKKSGKNGAGLGYVDIEGGYLGVGLDVFGNYTSEGFDAAGGLPQRTPNSITVRGAKEVKNPLVATYKSNRLLAPNSADTREQARRTAIIELSSEGVMRVSIDFHDGRPVKDVIEPVDLDEIKGQPKVPDSLRIGIAASTGDSTAIHEVWNGKIESLQPSLSTKVVPDGPVNAGKPAVFDMTTTNDKLSGPTDGEVTSTQTFPEGVKPTKAEGDGWKCVIEGQKVTCKRPGTGKDALKPGDSYPPVKVTTEVAGDAKGDKAVTSQATTPGATPGKPDSSGFTVTPAKGPDLTVKTKPTGDVVGGKPAGYTIDVANKPEAGPTNGEVKVERTFPEGIKPISAAGDGWKCAIAGQKVTCTRPGAGGDVLNPGKAYPTINIGTQVDDGVKGDLEGTTQVGTPEQQTTGPVKDTTTVKPAAAKDPNLTVTTKPKGDVVAGKPAEFTIDTSNAKDAGPTKGRTVVTRTFPEGVTPTKAAGDGWTCEIGGQTVSCMRDDVLKPGAKFPPINVSTDVADEAKGQLEGVTDFSTKGDPNSGNKVFDTFVVKQDASDNVDCGSWVEDKSGTRAAQCE</sequence>
<name>A0ABW2JJF8_9ACTN</name>
<dbReference type="RefSeq" id="WP_381831222.1">
    <property type="nucleotide sequence ID" value="NZ_JBHTCF010000006.1"/>
</dbReference>
<gene>
    <name evidence="3" type="ORF">ACFQVC_16695</name>
</gene>
<comment type="caution">
    <text evidence="3">The sequence shown here is derived from an EMBL/GenBank/DDBJ whole genome shotgun (WGS) entry which is preliminary data.</text>
</comment>
<feature type="chain" id="PRO_5046518343" description="Cell wall anchor protein" evidence="2">
    <location>
        <begin position="42"/>
        <end position="727"/>
    </location>
</feature>
<feature type="region of interest" description="Disordered" evidence="1">
    <location>
        <begin position="410"/>
        <end position="458"/>
    </location>
</feature>
<feature type="signal peptide" evidence="2">
    <location>
        <begin position="1"/>
        <end position="41"/>
    </location>
</feature>